<dbReference type="PANTHER" id="PTHR30514:SF21">
    <property type="entry name" value="RPIR-FAMILY TRANSCRIPTIONAL REGULATOR"/>
    <property type="match status" value="1"/>
</dbReference>
<keyword evidence="1" id="KW-0805">Transcription regulation</keyword>
<dbReference type="EMBL" id="FOGF01000035">
    <property type="protein sequence ID" value="SER31103.1"/>
    <property type="molecule type" value="Genomic_DNA"/>
</dbReference>
<dbReference type="AlphaFoldDB" id="A0A1H9N6Q1"/>
<dbReference type="Pfam" id="PF01418">
    <property type="entry name" value="HTH_6"/>
    <property type="match status" value="1"/>
</dbReference>
<gene>
    <name evidence="6" type="ORF">SAMN05421767_1354</name>
</gene>
<dbReference type="GO" id="GO:0003677">
    <property type="term" value="F:DNA binding"/>
    <property type="evidence" value="ECO:0007669"/>
    <property type="project" value="UniProtKB-KW"/>
</dbReference>
<dbReference type="CDD" id="cd05013">
    <property type="entry name" value="SIS_RpiR"/>
    <property type="match status" value="1"/>
</dbReference>
<dbReference type="GO" id="GO:0003700">
    <property type="term" value="F:DNA-binding transcription factor activity"/>
    <property type="evidence" value="ECO:0007669"/>
    <property type="project" value="InterPro"/>
</dbReference>
<evidence type="ECO:0000256" key="1">
    <source>
        <dbReference type="ARBA" id="ARBA00023015"/>
    </source>
</evidence>
<dbReference type="InterPro" id="IPR000281">
    <property type="entry name" value="HTH_RpiR"/>
</dbReference>
<dbReference type="SUPFAM" id="SSF46689">
    <property type="entry name" value="Homeodomain-like"/>
    <property type="match status" value="1"/>
</dbReference>
<evidence type="ECO:0000259" key="4">
    <source>
        <dbReference type="PROSITE" id="PS51071"/>
    </source>
</evidence>
<evidence type="ECO:0000313" key="7">
    <source>
        <dbReference type="Proteomes" id="UP000198556"/>
    </source>
</evidence>
<evidence type="ECO:0000256" key="2">
    <source>
        <dbReference type="ARBA" id="ARBA00023125"/>
    </source>
</evidence>
<dbReference type="GO" id="GO:0097367">
    <property type="term" value="F:carbohydrate derivative binding"/>
    <property type="evidence" value="ECO:0007669"/>
    <property type="project" value="InterPro"/>
</dbReference>
<dbReference type="InterPro" id="IPR046348">
    <property type="entry name" value="SIS_dom_sf"/>
</dbReference>
<feature type="domain" description="HTH rpiR-type" evidence="4">
    <location>
        <begin position="1"/>
        <end position="70"/>
    </location>
</feature>
<dbReference type="InterPro" id="IPR047640">
    <property type="entry name" value="RpiR-like"/>
</dbReference>
<dbReference type="PANTHER" id="PTHR30514">
    <property type="entry name" value="GLUCOKINASE"/>
    <property type="match status" value="1"/>
</dbReference>
<dbReference type="Gene3D" id="3.40.50.10490">
    <property type="entry name" value="Glucose-6-phosphate isomerase like protein, domain 1"/>
    <property type="match status" value="1"/>
</dbReference>
<protein>
    <submittedName>
        <fullName evidence="6">Transcriptional regulator, RpiR family</fullName>
    </submittedName>
</protein>
<dbReference type="InterPro" id="IPR009057">
    <property type="entry name" value="Homeodomain-like_sf"/>
</dbReference>
<dbReference type="PROSITE" id="PS51071">
    <property type="entry name" value="HTH_RPIR"/>
    <property type="match status" value="1"/>
</dbReference>
<dbReference type="SUPFAM" id="SSF53697">
    <property type="entry name" value="SIS domain"/>
    <property type="match status" value="1"/>
</dbReference>
<proteinExistence type="predicted"/>
<dbReference type="PROSITE" id="PS51464">
    <property type="entry name" value="SIS"/>
    <property type="match status" value="1"/>
</dbReference>
<dbReference type="STRING" id="137733.SAMN05421767_1354"/>
<dbReference type="Gene3D" id="1.10.10.10">
    <property type="entry name" value="Winged helix-like DNA-binding domain superfamily/Winged helix DNA-binding domain"/>
    <property type="match status" value="1"/>
</dbReference>
<dbReference type="Pfam" id="PF01380">
    <property type="entry name" value="SIS"/>
    <property type="match status" value="1"/>
</dbReference>
<evidence type="ECO:0000313" key="6">
    <source>
        <dbReference type="EMBL" id="SER31103.1"/>
    </source>
</evidence>
<dbReference type="InterPro" id="IPR035472">
    <property type="entry name" value="RpiR-like_SIS"/>
</dbReference>
<dbReference type="OrthoDB" id="2367514at2"/>
<dbReference type="InterPro" id="IPR001347">
    <property type="entry name" value="SIS_dom"/>
</dbReference>
<dbReference type="RefSeq" id="WP_089747393.1">
    <property type="nucleotide sequence ID" value="NZ_FOGF01000035.1"/>
</dbReference>
<dbReference type="GO" id="GO:1901135">
    <property type="term" value="P:carbohydrate derivative metabolic process"/>
    <property type="evidence" value="ECO:0007669"/>
    <property type="project" value="InterPro"/>
</dbReference>
<keyword evidence="2" id="KW-0238">DNA-binding</keyword>
<dbReference type="Proteomes" id="UP000198556">
    <property type="component" value="Unassembled WGS sequence"/>
</dbReference>
<keyword evidence="3" id="KW-0804">Transcription</keyword>
<organism evidence="6 7">
    <name type="scientific">Granulicatella balaenopterae</name>
    <dbReference type="NCBI Taxonomy" id="137733"/>
    <lineage>
        <taxon>Bacteria</taxon>
        <taxon>Bacillati</taxon>
        <taxon>Bacillota</taxon>
        <taxon>Bacilli</taxon>
        <taxon>Lactobacillales</taxon>
        <taxon>Carnobacteriaceae</taxon>
        <taxon>Granulicatella</taxon>
    </lineage>
</organism>
<feature type="domain" description="SIS" evidence="5">
    <location>
        <begin position="110"/>
        <end position="260"/>
    </location>
</feature>
<dbReference type="InterPro" id="IPR036388">
    <property type="entry name" value="WH-like_DNA-bd_sf"/>
</dbReference>
<name>A0A1H9N6Q1_9LACT</name>
<evidence type="ECO:0000259" key="5">
    <source>
        <dbReference type="PROSITE" id="PS51464"/>
    </source>
</evidence>
<evidence type="ECO:0000256" key="3">
    <source>
        <dbReference type="ARBA" id="ARBA00023163"/>
    </source>
</evidence>
<reference evidence="6 7" key="1">
    <citation type="submission" date="2016-10" db="EMBL/GenBank/DDBJ databases">
        <authorList>
            <person name="de Groot N.N."/>
        </authorList>
    </citation>
    <scope>NUCLEOTIDE SEQUENCE [LARGE SCALE GENOMIC DNA]</scope>
    <source>
        <strain evidence="6 7">DSM 15827</strain>
    </source>
</reference>
<sequence>MFNISNLTNTEQHLINYIESHLSEIPTISIVKLSERANVSTATIVRTMKKIGYDGFTSFKHDLKNNYHLSNHSLSDYQTLDYIDQTIKNVVLRNELEVKNTIQNINSQLIEDALQAIFSAKQVYIFSRGLSETVASEMEMKFHIVQRTCEAYTDPNIIKTISKRITYTDVVIFISLNGDTQELIDAAMTCQKNDVAIILLTANPIGTLARMSDITFCGFKSDTSYFPDYEVQSRLPLHVLSRILLDSYSIRFHKNSLYDL</sequence>
<keyword evidence="7" id="KW-1185">Reference proteome</keyword>
<accession>A0A1H9N6Q1</accession>